<evidence type="ECO:0000313" key="1">
    <source>
        <dbReference type="EMBL" id="OHX66479.1"/>
    </source>
</evidence>
<dbReference type="RefSeq" id="WP_044221600.1">
    <property type="nucleotide sequence ID" value="NZ_JRYR02000001.1"/>
</dbReference>
<dbReference type="STRING" id="915059.NH26_08980"/>
<accession>A0A1S1YZN9</accession>
<organism evidence="1 2">
    <name type="scientific">Flammeovirga pacifica</name>
    <dbReference type="NCBI Taxonomy" id="915059"/>
    <lineage>
        <taxon>Bacteria</taxon>
        <taxon>Pseudomonadati</taxon>
        <taxon>Bacteroidota</taxon>
        <taxon>Cytophagia</taxon>
        <taxon>Cytophagales</taxon>
        <taxon>Flammeovirgaceae</taxon>
        <taxon>Flammeovirga</taxon>
    </lineage>
</organism>
<keyword evidence="2" id="KW-1185">Reference proteome</keyword>
<dbReference type="AlphaFoldDB" id="A0A1S1YZN9"/>
<sequence>MLRILLLTFCFPILLSAQNKVYLDKWGNVCAENEAKTFYTSQKVDLKGVSLFEIKSYTNNNVLITKGYKDNIQTGRYINEFYEYFRNGKVSRIYHYDISKKDVFVETFYNNGIKRSELILIGGYKNEKYLNAWNEKGEQIAESGVGRLEWRSEVTNNLYGGKLSDFHKVGEWTGYNDELKVSYKEFYREDGSLQKGVATRESDQQTFSYKDQFVYPYIKNYPLYKKVRAKVNKILSDNNKKYVYIKVFVNKEGEGVHAKMQYSDQPNSESEKEALEIVNKYLQKFDFEPAKRLGISTDAYTNFKFNLEQPSNK</sequence>
<reference evidence="1 2" key="1">
    <citation type="journal article" date="2012" name="Int. J. Syst. Evol. Microbiol.">
        <title>Flammeovirga pacifica sp. nov., isolated from deep-sea sediment.</title>
        <authorList>
            <person name="Xu H."/>
            <person name="Fu Y."/>
            <person name="Yang N."/>
            <person name="Ding Z."/>
            <person name="Lai Q."/>
            <person name="Zeng R."/>
        </authorList>
    </citation>
    <scope>NUCLEOTIDE SEQUENCE [LARGE SCALE GENOMIC DNA]</scope>
    <source>
        <strain evidence="2">DSM 24597 / LMG 26175 / WPAGA1</strain>
    </source>
</reference>
<dbReference type="EMBL" id="JRYR02000001">
    <property type="protein sequence ID" value="OHX66479.1"/>
    <property type="molecule type" value="Genomic_DNA"/>
</dbReference>
<gene>
    <name evidence="1" type="ORF">NH26_08980</name>
</gene>
<name>A0A1S1YZN9_FLAPC</name>
<protein>
    <recommendedName>
        <fullName evidence="3">TonB C-terminal domain-containing protein</fullName>
    </recommendedName>
</protein>
<evidence type="ECO:0008006" key="3">
    <source>
        <dbReference type="Google" id="ProtNLM"/>
    </source>
</evidence>
<comment type="caution">
    <text evidence="1">The sequence shown here is derived from an EMBL/GenBank/DDBJ whole genome shotgun (WGS) entry which is preliminary data.</text>
</comment>
<dbReference type="Proteomes" id="UP000179797">
    <property type="component" value="Unassembled WGS sequence"/>
</dbReference>
<evidence type="ECO:0000313" key="2">
    <source>
        <dbReference type="Proteomes" id="UP000179797"/>
    </source>
</evidence>
<proteinExistence type="predicted"/>
<dbReference type="OrthoDB" id="9812355at2"/>